<dbReference type="GO" id="GO:0045493">
    <property type="term" value="P:xylan catabolic process"/>
    <property type="evidence" value="ECO:0007669"/>
    <property type="project" value="UniProtKB-KW"/>
</dbReference>
<gene>
    <name evidence="12" type="ORF">SAMN05421810_1044</name>
</gene>
<dbReference type="AlphaFoldDB" id="A0A1I5UKD1"/>
<evidence type="ECO:0000256" key="5">
    <source>
        <dbReference type="ARBA" id="ARBA00022729"/>
    </source>
</evidence>
<protein>
    <recommendedName>
        <fullName evidence="3">endo-1,4-beta-xylanase</fullName>
        <ecNumber evidence="3">3.2.1.8</ecNumber>
    </recommendedName>
</protein>
<comment type="catalytic activity">
    <reaction evidence="1">
        <text>Endohydrolysis of (1-&gt;4)-beta-D-xylosidic linkages in xylans.</text>
        <dbReference type="EC" id="3.2.1.8"/>
    </reaction>
</comment>
<dbReference type="PANTHER" id="PTHR31490">
    <property type="entry name" value="GLYCOSYL HYDROLASE"/>
    <property type="match status" value="1"/>
</dbReference>
<evidence type="ECO:0000256" key="1">
    <source>
        <dbReference type="ARBA" id="ARBA00000681"/>
    </source>
</evidence>
<dbReference type="Gene3D" id="3.20.20.80">
    <property type="entry name" value="Glycosidases"/>
    <property type="match status" value="1"/>
</dbReference>
<dbReference type="EMBL" id="FOWW01000004">
    <property type="protein sequence ID" value="SFP95695.1"/>
    <property type="molecule type" value="Genomic_DNA"/>
</dbReference>
<dbReference type="STRING" id="587909.SAMN05421810_1044"/>
<evidence type="ECO:0000256" key="4">
    <source>
        <dbReference type="ARBA" id="ARBA00022651"/>
    </source>
</evidence>
<dbReference type="InterPro" id="IPR017853">
    <property type="entry name" value="GH"/>
</dbReference>
<proteinExistence type="inferred from homology"/>
<evidence type="ECO:0000256" key="2">
    <source>
        <dbReference type="ARBA" id="ARBA00007495"/>
    </source>
</evidence>
<organism evidence="12 13">
    <name type="scientific">Amycolatopsis arida</name>
    <dbReference type="NCBI Taxonomy" id="587909"/>
    <lineage>
        <taxon>Bacteria</taxon>
        <taxon>Bacillati</taxon>
        <taxon>Actinomycetota</taxon>
        <taxon>Actinomycetes</taxon>
        <taxon>Pseudonocardiales</taxon>
        <taxon>Pseudonocardiaceae</taxon>
        <taxon>Amycolatopsis</taxon>
    </lineage>
</organism>
<keyword evidence="8 12" id="KW-0326">Glycosidase</keyword>
<keyword evidence="6 12" id="KW-0378">Hydrolase</keyword>
<dbReference type="PANTHER" id="PTHR31490:SF88">
    <property type="entry name" value="BETA-XYLANASE"/>
    <property type="match status" value="1"/>
</dbReference>
<dbReference type="GO" id="GO:0031176">
    <property type="term" value="F:endo-1,4-beta-xylanase activity"/>
    <property type="evidence" value="ECO:0007669"/>
    <property type="project" value="UniProtKB-EC"/>
</dbReference>
<feature type="active site" description="Nucleophile" evidence="10">
    <location>
        <position position="52"/>
    </location>
</feature>
<evidence type="ECO:0000259" key="11">
    <source>
        <dbReference type="PROSITE" id="PS51760"/>
    </source>
</evidence>
<dbReference type="SMART" id="SM00633">
    <property type="entry name" value="Glyco_10"/>
    <property type="match status" value="1"/>
</dbReference>
<keyword evidence="9" id="KW-0624">Polysaccharide degradation</keyword>
<name>A0A1I5UKD1_9PSEU</name>
<evidence type="ECO:0000256" key="7">
    <source>
        <dbReference type="ARBA" id="ARBA00023277"/>
    </source>
</evidence>
<sequence length="129" mass="14534">MYNLVRSLRQQGVPINGVGLQTHLTIQYGFPNDLRSNLERFVALGVAVAITEIDVRMPLPVDSSKLSTQADYYKRVWDTCHAVSRCVEFTTWGFTDRHSWVPDAFNGQGAACLFDSSLRPKPAYTRINP</sequence>
<evidence type="ECO:0000256" key="6">
    <source>
        <dbReference type="ARBA" id="ARBA00022801"/>
    </source>
</evidence>
<accession>A0A1I5UKD1</accession>
<keyword evidence="7" id="KW-0119">Carbohydrate metabolism</keyword>
<keyword evidence="13" id="KW-1185">Reference proteome</keyword>
<dbReference type="Proteomes" id="UP000198727">
    <property type="component" value="Unassembled WGS sequence"/>
</dbReference>
<evidence type="ECO:0000256" key="10">
    <source>
        <dbReference type="PROSITE-ProRule" id="PRU10061"/>
    </source>
</evidence>
<dbReference type="PROSITE" id="PS00591">
    <property type="entry name" value="GH10_1"/>
    <property type="match status" value="1"/>
</dbReference>
<dbReference type="InterPro" id="IPR031158">
    <property type="entry name" value="GH10_AS"/>
</dbReference>
<dbReference type="PROSITE" id="PS51760">
    <property type="entry name" value="GH10_2"/>
    <property type="match status" value="1"/>
</dbReference>
<evidence type="ECO:0000256" key="9">
    <source>
        <dbReference type="ARBA" id="ARBA00023326"/>
    </source>
</evidence>
<reference evidence="13" key="1">
    <citation type="submission" date="2016-10" db="EMBL/GenBank/DDBJ databases">
        <authorList>
            <person name="Varghese N."/>
            <person name="Submissions S."/>
        </authorList>
    </citation>
    <scope>NUCLEOTIDE SEQUENCE [LARGE SCALE GENOMIC DNA]</scope>
    <source>
        <strain evidence="13">CGMCC 4.5579</strain>
    </source>
</reference>
<dbReference type="InterPro" id="IPR001000">
    <property type="entry name" value="GH10_dom"/>
</dbReference>
<evidence type="ECO:0000313" key="13">
    <source>
        <dbReference type="Proteomes" id="UP000198727"/>
    </source>
</evidence>
<evidence type="ECO:0000256" key="3">
    <source>
        <dbReference type="ARBA" id="ARBA00012590"/>
    </source>
</evidence>
<dbReference type="SUPFAM" id="SSF51445">
    <property type="entry name" value="(Trans)glycosidases"/>
    <property type="match status" value="1"/>
</dbReference>
<dbReference type="EC" id="3.2.1.8" evidence="3"/>
<comment type="similarity">
    <text evidence="2">Belongs to the glycosyl hydrolase 10 (cellulase F) family.</text>
</comment>
<dbReference type="Pfam" id="PF00331">
    <property type="entry name" value="Glyco_hydro_10"/>
    <property type="match status" value="1"/>
</dbReference>
<dbReference type="InterPro" id="IPR044846">
    <property type="entry name" value="GH10"/>
</dbReference>
<keyword evidence="5" id="KW-0732">Signal</keyword>
<feature type="domain" description="GH10" evidence="11">
    <location>
        <begin position="1"/>
        <end position="129"/>
    </location>
</feature>
<keyword evidence="4 12" id="KW-0858">Xylan degradation</keyword>
<evidence type="ECO:0000313" key="12">
    <source>
        <dbReference type="EMBL" id="SFP95695.1"/>
    </source>
</evidence>
<evidence type="ECO:0000256" key="8">
    <source>
        <dbReference type="ARBA" id="ARBA00023295"/>
    </source>
</evidence>